<name>A0A7M6DKP1_9CNID</name>
<reference evidence="1" key="1">
    <citation type="submission" date="2021-01" db="UniProtKB">
        <authorList>
            <consortium name="EnsemblMetazoa"/>
        </authorList>
    </citation>
    <scope>IDENTIFICATION</scope>
</reference>
<evidence type="ECO:0000313" key="1">
    <source>
        <dbReference type="EnsemblMetazoa" id="CLYHEMP014143.3"/>
    </source>
</evidence>
<evidence type="ECO:0000313" key="2">
    <source>
        <dbReference type="Proteomes" id="UP000594262"/>
    </source>
</evidence>
<dbReference type="Proteomes" id="UP000594262">
    <property type="component" value="Unplaced"/>
</dbReference>
<accession>A0A7M6DKP1</accession>
<dbReference type="InterPro" id="IPR027417">
    <property type="entry name" value="P-loop_NTPase"/>
</dbReference>
<proteinExistence type="predicted"/>
<dbReference type="EnsemblMetazoa" id="CLYHEMT014143.3">
    <property type="protein sequence ID" value="CLYHEMP014143.3"/>
    <property type="gene ID" value="CLYHEMG014143"/>
</dbReference>
<dbReference type="RefSeq" id="XP_066929583.1">
    <property type="nucleotide sequence ID" value="XM_067073482.1"/>
</dbReference>
<sequence>MASQLNLQQKIKALKSKNIDPSKCTQRTSLYEQILKTPKSTIDNQNQKFNLGNGQLFTDPILAADQLLQREYADSALFDTNRHDPIFIPPVFQSHQYAKKDSTVHLLDFNVDINTLKKCLDNLKKAFWFTRELQAFYDLQLNNSSGNEINAKEFYDWILNVEIMYLLMEEIGNQPIQSSSSRQPITTDLTLPSTTEDNNTFIQACIQELASKSPGSKLDQTLKKTLKDVKKEVENLVKQNPPSHPTIKWLFGLVLSELGEKGERSFFEKLYSIKDDPVLEDTVILSSINFLTNVQKKMHQEIDVLLFSWTKKLIIGVEIKRTLTIKAFDQLDKYHKLVEERLSDQLGHGWTYHPVIFVEKDNFFLNKQHYIDQETDLKCWLSTVLAKYPTVPSGIPFIPAVNQVKDLLRIVVFAIHASKTAPITTSNWAEYISKAIDTVCTTDNILFYSQRQLPIMKTDTSEFNKILFYAPYGCGKSFILQEKAKQLSEMTEYKGRVMYAIEKIKDLETLLEWRLKDELGKEHGVDVYGYRRYYFGDGEEHKEETEKLVKNIRMKNINALFIDECNITDDLLKEMITKVKQHVEVIWIASNGYGHREILKGDKDFSMGNDFMKYELDVNLRNCESIVREALNFEESSSSTYKEGIVLPPPNHPNGKQPYHSDSFEDAITEMRKITNDGVLVIYDTAFEKDDLQTLNKLKLKWKSYGKRNNDFNEGESPYQYLVDRNILLIDDYNLVFGFEWNNIIIIVKEKSGFIDRQCNFIMRCTTNLMIVEVEEFSSDETISEDSSVQMIKF</sequence>
<dbReference type="SUPFAM" id="SSF52540">
    <property type="entry name" value="P-loop containing nucleoside triphosphate hydrolases"/>
    <property type="match status" value="1"/>
</dbReference>
<keyword evidence="2" id="KW-1185">Reference proteome</keyword>
<protein>
    <submittedName>
        <fullName evidence="1">Uncharacterized protein</fullName>
    </submittedName>
</protein>
<dbReference type="GeneID" id="136817148"/>
<organism evidence="1 2">
    <name type="scientific">Clytia hemisphaerica</name>
    <dbReference type="NCBI Taxonomy" id="252671"/>
    <lineage>
        <taxon>Eukaryota</taxon>
        <taxon>Metazoa</taxon>
        <taxon>Cnidaria</taxon>
        <taxon>Hydrozoa</taxon>
        <taxon>Hydroidolina</taxon>
        <taxon>Leptothecata</taxon>
        <taxon>Obeliida</taxon>
        <taxon>Clytiidae</taxon>
        <taxon>Clytia</taxon>
    </lineage>
</organism>
<dbReference type="AlphaFoldDB" id="A0A7M6DKP1"/>